<comment type="caution">
    <text evidence="2">The sequence shown here is derived from an EMBL/GenBank/DDBJ whole genome shotgun (WGS) entry which is preliminary data.</text>
</comment>
<evidence type="ECO:0000259" key="1">
    <source>
        <dbReference type="PROSITE" id="PS50404"/>
    </source>
</evidence>
<keyword evidence="3" id="KW-1185">Reference proteome</keyword>
<dbReference type="Gene3D" id="3.40.30.10">
    <property type="entry name" value="Glutaredoxin"/>
    <property type="match status" value="1"/>
</dbReference>
<name>A0A4R1Z1X0_9RHOB</name>
<accession>A0A4R1Z1X0</accession>
<gene>
    <name evidence="2" type="ORF">EV216_102152</name>
</gene>
<dbReference type="InterPro" id="IPR036282">
    <property type="entry name" value="Glutathione-S-Trfase_C_sf"/>
</dbReference>
<dbReference type="Proteomes" id="UP000295277">
    <property type="component" value="Unassembled WGS sequence"/>
</dbReference>
<proteinExistence type="predicted"/>
<dbReference type="GO" id="GO:0016740">
    <property type="term" value="F:transferase activity"/>
    <property type="evidence" value="ECO:0007669"/>
    <property type="project" value="UniProtKB-KW"/>
</dbReference>
<evidence type="ECO:0000313" key="3">
    <source>
        <dbReference type="Proteomes" id="UP000295277"/>
    </source>
</evidence>
<organism evidence="2 3">
    <name type="scientific">Rhodovulum steppense</name>
    <dbReference type="NCBI Taxonomy" id="540251"/>
    <lineage>
        <taxon>Bacteria</taxon>
        <taxon>Pseudomonadati</taxon>
        <taxon>Pseudomonadota</taxon>
        <taxon>Alphaproteobacteria</taxon>
        <taxon>Rhodobacterales</taxon>
        <taxon>Paracoccaceae</taxon>
        <taxon>Rhodovulum</taxon>
    </lineage>
</organism>
<reference evidence="2 3" key="1">
    <citation type="submission" date="2019-03" db="EMBL/GenBank/DDBJ databases">
        <title>Genomic Encyclopedia of Type Strains, Phase IV (KMG-IV): sequencing the most valuable type-strain genomes for metagenomic binning, comparative biology and taxonomic classification.</title>
        <authorList>
            <person name="Goeker M."/>
        </authorList>
    </citation>
    <scope>NUCLEOTIDE SEQUENCE [LARGE SCALE GENOMIC DNA]</scope>
    <source>
        <strain evidence="2 3">DSM 21153</strain>
    </source>
</reference>
<dbReference type="InterPro" id="IPR036249">
    <property type="entry name" value="Thioredoxin-like_sf"/>
</dbReference>
<dbReference type="SUPFAM" id="SSF52833">
    <property type="entry name" value="Thioredoxin-like"/>
    <property type="match status" value="1"/>
</dbReference>
<evidence type="ECO:0000313" key="2">
    <source>
        <dbReference type="EMBL" id="TCM87598.1"/>
    </source>
</evidence>
<dbReference type="PROSITE" id="PS50404">
    <property type="entry name" value="GST_NTER"/>
    <property type="match status" value="1"/>
</dbReference>
<dbReference type="Pfam" id="PF13417">
    <property type="entry name" value="GST_N_3"/>
    <property type="match status" value="1"/>
</dbReference>
<dbReference type="CDD" id="cd03205">
    <property type="entry name" value="GST_C_6"/>
    <property type="match status" value="1"/>
</dbReference>
<feature type="domain" description="GST N-terminal" evidence="1">
    <location>
        <begin position="1"/>
        <end position="83"/>
    </location>
</feature>
<dbReference type="SUPFAM" id="SSF47616">
    <property type="entry name" value="GST C-terminal domain-like"/>
    <property type="match status" value="1"/>
</dbReference>
<dbReference type="Gene3D" id="1.20.1050.10">
    <property type="match status" value="1"/>
</dbReference>
<sequence>MMQLYDNPASPFCRKVRVVLIETGQIDAVEVLPAAGTALDPGQMPLAENPLGKIPVLTRPEGPALYDSRVICRYLDARAGGGLYPESRLWEVLTLEATADGIMDAAVLMVYETRCRPEAERSAPWIEGQWDRVTRALDAIEARWISQLAGPLTMGQIALGCALGYLDFRHGARDWRQGRESLAAWEAGFARRPAMEQTAPGG</sequence>
<keyword evidence="2" id="KW-0808">Transferase</keyword>
<dbReference type="CDD" id="cd03049">
    <property type="entry name" value="GST_N_3"/>
    <property type="match status" value="1"/>
</dbReference>
<protein>
    <submittedName>
        <fullName evidence="2">Glutathione S-transferase</fullName>
    </submittedName>
</protein>
<dbReference type="Pfam" id="PF13410">
    <property type="entry name" value="GST_C_2"/>
    <property type="match status" value="1"/>
</dbReference>
<dbReference type="InterPro" id="IPR004045">
    <property type="entry name" value="Glutathione_S-Trfase_N"/>
</dbReference>
<dbReference type="AlphaFoldDB" id="A0A4R1Z1X0"/>
<dbReference type="EMBL" id="SLVM01000002">
    <property type="protein sequence ID" value="TCM87598.1"/>
    <property type="molecule type" value="Genomic_DNA"/>
</dbReference>